<evidence type="ECO:0000256" key="2">
    <source>
        <dbReference type="SAM" id="SignalP"/>
    </source>
</evidence>
<dbReference type="EMBL" id="JABWMJ010000001">
    <property type="protein sequence ID" value="NUZ04256.1"/>
    <property type="molecule type" value="Genomic_DNA"/>
</dbReference>
<dbReference type="PANTHER" id="PTHR42928:SF5">
    <property type="entry name" value="BLR1237 PROTEIN"/>
    <property type="match status" value="1"/>
</dbReference>
<comment type="similarity">
    <text evidence="1">Belongs to the UPF0065 (bug) family.</text>
</comment>
<dbReference type="Gene3D" id="3.40.190.10">
    <property type="entry name" value="Periplasmic binding protein-like II"/>
    <property type="match status" value="1"/>
</dbReference>
<evidence type="ECO:0000256" key="1">
    <source>
        <dbReference type="ARBA" id="ARBA00006987"/>
    </source>
</evidence>
<dbReference type="Gene3D" id="3.40.190.150">
    <property type="entry name" value="Bordetella uptake gene, domain 1"/>
    <property type="match status" value="1"/>
</dbReference>
<protein>
    <submittedName>
        <fullName evidence="3">ABC transporter substrate-binding protein</fullName>
    </submittedName>
</protein>
<gene>
    <name evidence="3" type="ORF">HQN59_00635</name>
</gene>
<dbReference type="SUPFAM" id="SSF53850">
    <property type="entry name" value="Periplasmic binding protein-like II"/>
    <property type="match status" value="1"/>
</dbReference>
<feature type="signal peptide" evidence="2">
    <location>
        <begin position="1"/>
        <end position="24"/>
    </location>
</feature>
<dbReference type="InterPro" id="IPR005064">
    <property type="entry name" value="BUG"/>
</dbReference>
<dbReference type="PIRSF" id="PIRSF017082">
    <property type="entry name" value="YflP"/>
    <property type="match status" value="1"/>
</dbReference>
<sequence>MKRRDLLVASPVLLLGGLAAPAAAQPLEGTLRLVVGYPPGGASDRAARLVAQALQAKHGINVIVENKPGAGGRLAAQQLRLAGPNDNVLMLGNPAVITIAPLVFKDNGYDVDTDFVPVSQVTSYEFAVAVGAQVPVREVTHLLAWLKANPEKAFFGVPATGSLPHFFALMLADRAGLKADVVGYKGSAPLSTELIGGQIPVAIDTLDAVLALHQAGKAKILAVSGRARTPFDTHIPTLRESGIDLVGTGWNAFFAPRAMPADKVKALARAIHGVMSDAQVQQRFVAASMEPTARTQAETATMLKAYKAQWAPVVQRSGYQP</sequence>
<comment type="caution">
    <text evidence="3">The sequence shown here is derived from an EMBL/GenBank/DDBJ whole genome shotgun (WGS) entry which is preliminary data.</text>
</comment>
<organism evidence="3 4">
    <name type="scientific">Piscinibacter koreensis</name>
    <dbReference type="NCBI Taxonomy" id="2742824"/>
    <lineage>
        <taxon>Bacteria</taxon>
        <taxon>Pseudomonadati</taxon>
        <taxon>Pseudomonadota</taxon>
        <taxon>Betaproteobacteria</taxon>
        <taxon>Burkholderiales</taxon>
        <taxon>Sphaerotilaceae</taxon>
        <taxon>Piscinibacter</taxon>
    </lineage>
</organism>
<dbReference type="InterPro" id="IPR042100">
    <property type="entry name" value="Bug_dom1"/>
</dbReference>
<dbReference type="PANTHER" id="PTHR42928">
    <property type="entry name" value="TRICARBOXYLATE-BINDING PROTEIN"/>
    <property type="match status" value="1"/>
</dbReference>
<reference evidence="3 4" key="1">
    <citation type="submission" date="2020-06" db="EMBL/GenBank/DDBJ databases">
        <title>Schlegella sp. ID0723 isolated from air conditioner.</title>
        <authorList>
            <person name="Kim D.Y."/>
            <person name="Kim D.-U."/>
        </authorList>
    </citation>
    <scope>NUCLEOTIDE SEQUENCE [LARGE SCALE GENOMIC DNA]</scope>
    <source>
        <strain evidence="3 4">ID0723</strain>
    </source>
</reference>
<dbReference type="Proteomes" id="UP000529637">
    <property type="component" value="Unassembled WGS sequence"/>
</dbReference>
<feature type="chain" id="PRO_5031016143" evidence="2">
    <location>
        <begin position="25"/>
        <end position="321"/>
    </location>
</feature>
<keyword evidence="4" id="KW-1185">Reference proteome</keyword>
<name>A0A7Y6NJI6_9BURK</name>
<dbReference type="Pfam" id="PF03401">
    <property type="entry name" value="TctC"/>
    <property type="match status" value="1"/>
</dbReference>
<dbReference type="RefSeq" id="WP_176065071.1">
    <property type="nucleotide sequence ID" value="NZ_JABWMJ010000001.1"/>
</dbReference>
<keyword evidence="2" id="KW-0732">Signal</keyword>
<evidence type="ECO:0000313" key="3">
    <source>
        <dbReference type="EMBL" id="NUZ04256.1"/>
    </source>
</evidence>
<dbReference type="AlphaFoldDB" id="A0A7Y6NJI6"/>
<accession>A0A7Y6NJI6</accession>
<proteinExistence type="inferred from homology"/>
<evidence type="ECO:0000313" key="4">
    <source>
        <dbReference type="Proteomes" id="UP000529637"/>
    </source>
</evidence>